<evidence type="ECO:0000313" key="2">
    <source>
        <dbReference type="Proteomes" id="UP001341281"/>
    </source>
</evidence>
<dbReference type="Proteomes" id="UP001341281">
    <property type="component" value="Chromosome 06"/>
</dbReference>
<dbReference type="AlphaFoldDB" id="A0AAQ3X0H9"/>
<protein>
    <submittedName>
        <fullName evidence="1">Uncharacterized protein</fullName>
    </submittedName>
</protein>
<evidence type="ECO:0000313" key="1">
    <source>
        <dbReference type="EMBL" id="WVZ81328.1"/>
    </source>
</evidence>
<keyword evidence="2" id="KW-1185">Reference proteome</keyword>
<proteinExistence type="predicted"/>
<dbReference type="EMBL" id="CP144750">
    <property type="protein sequence ID" value="WVZ81328.1"/>
    <property type="molecule type" value="Genomic_DNA"/>
</dbReference>
<organism evidence="1 2">
    <name type="scientific">Paspalum notatum var. saurae</name>
    <dbReference type="NCBI Taxonomy" id="547442"/>
    <lineage>
        <taxon>Eukaryota</taxon>
        <taxon>Viridiplantae</taxon>
        <taxon>Streptophyta</taxon>
        <taxon>Embryophyta</taxon>
        <taxon>Tracheophyta</taxon>
        <taxon>Spermatophyta</taxon>
        <taxon>Magnoliopsida</taxon>
        <taxon>Liliopsida</taxon>
        <taxon>Poales</taxon>
        <taxon>Poaceae</taxon>
        <taxon>PACMAD clade</taxon>
        <taxon>Panicoideae</taxon>
        <taxon>Andropogonodae</taxon>
        <taxon>Paspaleae</taxon>
        <taxon>Paspalinae</taxon>
        <taxon>Paspalum</taxon>
    </lineage>
</organism>
<accession>A0AAQ3X0H9</accession>
<sequence length="291" mass="31471">MLPRLLQHLLLELHVPDLPGDVLFLALRCLLAPLQATGDAGQPILLLAQLLPFCRRCAAVGAGFLLLRLLLLRQGLDALRSIPERLQGTCPVLLQLRHLQLASFQPSGVELQIVLPELQVIGFALPTGLPRAAVRVHSLLPKSKPLRQGVQLLGALLGLLPLGLECLLALHQGTLASRQVCHSYATSIHQFTPLLEALPLVAHLPPLLPDAGEQVGQYPDGDPDQAFQGEWTPVPNLRCLLLQHSAQVGDVVEPEGQEQCSPQLLLTFSRVSASISVSRVCDHTCFGPHDT</sequence>
<name>A0AAQ3X0H9_PASNO</name>
<reference evidence="1 2" key="1">
    <citation type="submission" date="2024-02" db="EMBL/GenBank/DDBJ databases">
        <title>High-quality chromosome-scale genome assembly of Pensacola bahiagrass (Paspalum notatum Flugge var. saurae).</title>
        <authorList>
            <person name="Vega J.M."/>
            <person name="Podio M."/>
            <person name="Orjuela J."/>
            <person name="Siena L.A."/>
            <person name="Pessino S.C."/>
            <person name="Combes M.C."/>
            <person name="Mariac C."/>
            <person name="Albertini E."/>
            <person name="Pupilli F."/>
            <person name="Ortiz J.P.A."/>
            <person name="Leblanc O."/>
        </authorList>
    </citation>
    <scope>NUCLEOTIDE SEQUENCE [LARGE SCALE GENOMIC DNA]</scope>
    <source>
        <strain evidence="1">R1</strain>
        <tissue evidence="1">Leaf</tissue>
    </source>
</reference>
<gene>
    <name evidence="1" type="ORF">U9M48_028718</name>
</gene>